<gene>
    <name evidence="8" type="ORF">LWI29_033954</name>
</gene>
<comment type="caution">
    <text evidence="8">The sequence shown here is derived from an EMBL/GenBank/DDBJ whole genome shotgun (WGS) entry which is preliminary data.</text>
</comment>
<dbReference type="InterPro" id="IPR007527">
    <property type="entry name" value="Znf_SWIM"/>
</dbReference>
<keyword evidence="9" id="KW-1185">Reference proteome</keyword>
<keyword evidence="3 5" id="KW-0863">Zinc-finger</keyword>
<dbReference type="PANTHER" id="PTHR31669">
    <property type="entry name" value="PROTEIN FAR1-RELATED SEQUENCE 10-RELATED"/>
    <property type="match status" value="1"/>
</dbReference>
<comment type="function">
    <text evidence="6">Putative transcription activator involved in regulating light control of development.</text>
</comment>
<protein>
    <recommendedName>
        <fullName evidence="6">Protein FAR1-RELATED SEQUENCE</fullName>
    </recommendedName>
</protein>
<keyword evidence="4 6" id="KW-0862">Zinc</keyword>
<dbReference type="AlphaFoldDB" id="A0AA39S8C3"/>
<comment type="similarity">
    <text evidence="1 6">Belongs to the FHY3/FAR1 family.</text>
</comment>
<dbReference type="EMBL" id="JAUESC010000383">
    <property type="protein sequence ID" value="KAK0585782.1"/>
    <property type="molecule type" value="Genomic_DNA"/>
</dbReference>
<evidence type="ECO:0000256" key="1">
    <source>
        <dbReference type="ARBA" id="ARBA00005889"/>
    </source>
</evidence>
<dbReference type="Pfam" id="PF04434">
    <property type="entry name" value="SWIM"/>
    <property type="match status" value="1"/>
</dbReference>
<evidence type="ECO:0000313" key="8">
    <source>
        <dbReference type="EMBL" id="KAK0585782.1"/>
    </source>
</evidence>
<accession>A0AA39S8C3</accession>
<keyword evidence="2 6" id="KW-0479">Metal-binding</keyword>
<dbReference type="Proteomes" id="UP001168877">
    <property type="component" value="Unassembled WGS sequence"/>
</dbReference>
<sequence length="419" mass="49198">MSSLAPTAIITDQDKAMQKAIEVVFPTARHRWCLGHIMKKLLEKLKSYKHYEDIKSVLQNIVYDSLTCGDFEDRWNEFINLYDLHTNEWLLGLYDERRRQVPAFVKDTFWAGMSTTQRSESMHAFFDGYVNSKITLKQFVEQYENALRDKVEKESHVDFISFNSCIPRMTHYPLEKQFQEAYTTEKFKDFQQELSANLYCEVSLHKENFPCLEFTVGENIMVGNTITTIPFTVLLKETDFEINCNCRLFEFKGILCRRVIAVLIHKKIFFALDKYILMRWRKDVIRCHTKVKIGYDNWSIKPKGHQFDKMCNSFYEVAHLATSNDDKCNIVLEMINDLKMKLISYEGDDGSIQHIINLSDDTADKNFHGASKENRKILTLMVVRSKGRPPFKRKQSKVDQVIQKENKINQGQNLILKKQ</sequence>
<keyword evidence="6" id="KW-0539">Nucleus</keyword>
<evidence type="ECO:0000256" key="4">
    <source>
        <dbReference type="ARBA" id="ARBA00022833"/>
    </source>
</evidence>
<evidence type="ECO:0000256" key="2">
    <source>
        <dbReference type="ARBA" id="ARBA00022723"/>
    </source>
</evidence>
<dbReference type="PANTHER" id="PTHR31669:SF283">
    <property type="entry name" value="PROTEIN FAR1-RELATED SEQUENCE"/>
    <property type="match status" value="1"/>
</dbReference>
<dbReference type="GO" id="GO:0008270">
    <property type="term" value="F:zinc ion binding"/>
    <property type="evidence" value="ECO:0007669"/>
    <property type="project" value="UniProtKB-UniRule"/>
</dbReference>
<name>A0AA39S8C3_ACESA</name>
<comment type="subcellular location">
    <subcellularLocation>
        <location evidence="6">Nucleus</location>
    </subcellularLocation>
</comment>
<evidence type="ECO:0000313" key="9">
    <source>
        <dbReference type="Proteomes" id="UP001168877"/>
    </source>
</evidence>
<dbReference type="SMART" id="SM00575">
    <property type="entry name" value="ZnF_PMZ"/>
    <property type="match status" value="1"/>
</dbReference>
<dbReference type="InterPro" id="IPR031052">
    <property type="entry name" value="FHY3/FAR1"/>
</dbReference>
<evidence type="ECO:0000256" key="3">
    <source>
        <dbReference type="ARBA" id="ARBA00022771"/>
    </source>
</evidence>
<dbReference type="GO" id="GO:0006355">
    <property type="term" value="P:regulation of DNA-templated transcription"/>
    <property type="evidence" value="ECO:0007669"/>
    <property type="project" value="UniProtKB-UniRule"/>
</dbReference>
<proteinExistence type="inferred from homology"/>
<dbReference type="PROSITE" id="PS50966">
    <property type="entry name" value="ZF_SWIM"/>
    <property type="match status" value="1"/>
</dbReference>
<dbReference type="Pfam" id="PF10551">
    <property type="entry name" value="MULE"/>
    <property type="match status" value="1"/>
</dbReference>
<reference evidence="8" key="2">
    <citation type="submission" date="2023-06" db="EMBL/GenBank/DDBJ databases">
        <authorList>
            <person name="Swenson N.G."/>
            <person name="Wegrzyn J.L."/>
            <person name="Mcevoy S.L."/>
        </authorList>
    </citation>
    <scope>NUCLEOTIDE SEQUENCE</scope>
    <source>
        <strain evidence="8">NS2018</strain>
        <tissue evidence="8">Leaf</tissue>
    </source>
</reference>
<dbReference type="InterPro" id="IPR006564">
    <property type="entry name" value="Znf_PMZ"/>
</dbReference>
<dbReference type="GO" id="GO:0005634">
    <property type="term" value="C:nucleus"/>
    <property type="evidence" value="ECO:0007669"/>
    <property type="project" value="UniProtKB-SubCell"/>
</dbReference>
<evidence type="ECO:0000259" key="7">
    <source>
        <dbReference type="PROSITE" id="PS50966"/>
    </source>
</evidence>
<evidence type="ECO:0000256" key="5">
    <source>
        <dbReference type="PROSITE-ProRule" id="PRU00325"/>
    </source>
</evidence>
<reference evidence="8" key="1">
    <citation type="journal article" date="2022" name="Plant J.">
        <title>Strategies of tolerance reflected in two North American maple genomes.</title>
        <authorList>
            <person name="McEvoy S.L."/>
            <person name="Sezen U.U."/>
            <person name="Trouern-Trend A."/>
            <person name="McMahon S.M."/>
            <person name="Schaberg P.G."/>
            <person name="Yang J."/>
            <person name="Wegrzyn J.L."/>
            <person name="Swenson N.G."/>
        </authorList>
    </citation>
    <scope>NUCLEOTIDE SEQUENCE</scope>
    <source>
        <strain evidence="8">NS2018</strain>
    </source>
</reference>
<dbReference type="InterPro" id="IPR018289">
    <property type="entry name" value="MULE_transposase_dom"/>
</dbReference>
<organism evidence="8 9">
    <name type="scientific">Acer saccharum</name>
    <name type="common">Sugar maple</name>
    <dbReference type="NCBI Taxonomy" id="4024"/>
    <lineage>
        <taxon>Eukaryota</taxon>
        <taxon>Viridiplantae</taxon>
        <taxon>Streptophyta</taxon>
        <taxon>Embryophyta</taxon>
        <taxon>Tracheophyta</taxon>
        <taxon>Spermatophyta</taxon>
        <taxon>Magnoliopsida</taxon>
        <taxon>eudicotyledons</taxon>
        <taxon>Gunneridae</taxon>
        <taxon>Pentapetalae</taxon>
        <taxon>rosids</taxon>
        <taxon>malvids</taxon>
        <taxon>Sapindales</taxon>
        <taxon>Sapindaceae</taxon>
        <taxon>Hippocastanoideae</taxon>
        <taxon>Acereae</taxon>
        <taxon>Acer</taxon>
    </lineage>
</organism>
<evidence type="ECO:0000256" key="6">
    <source>
        <dbReference type="RuleBase" id="RU367018"/>
    </source>
</evidence>
<feature type="domain" description="SWIM-type" evidence="7">
    <location>
        <begin position="231"/>
        <end position="267"/>
    </location>
</feature>